<feature type="transmembrane region" description="Helical" evidence="2">
    <location>
        <begin position="56"/>
        <end position="76"/>
    </location>
</feature>
<evidence type="ECO:0000256" key="1">
    <source>
        <dbReference type="SAM" id="MobiDB-lite"/>
    </source>
</evidence>
<reference evidence="3 4" key="2">
    <citation type="submission" date="2018-11" db="EMBL/GenBank/DDBJ databases">
        <authorList>
            <consortium name="Pathogen Informatics"/>
        </authorList>
    </citation>
    <scope>NUCLEOTIDE SEQUENCE [LARGE SCALE GENOMIC DNA]</scope>
</reference>
<feature type="transmembrane region" description="Helical" evidence="2">
    <location>
        <begin position="82"/>
        <end position="103"/>
    </location>
</feature>
<protein>
    <submittedName>
        <fullName evidence="5">Transmembrane protein</fullName>
    </submittedName>
</protein>
<gene>
    <name evidence="3" type="ORF">GPUH_LOCUS19135</name>
</gene>
<reference evidence="5" key="1">
    <citation type="submission" date="2016-06" db="UniProtKB">
        <authorList>
            <consortium name="WormBaseParasite"/>
        </authorList>
    </citation>
    <scope>IDENTIFICATION</scope>
</reference>
<dbReference type="Proteomes" id="UP000271098">
    <property type="component" value="Unassembled WGS sequence"/>
</dbReference>
<feature type="compositionally biased region" description="Polar residues" evidence="1">
    <location>
        <begin position="148"/>
        <end position="157"/>
    </location>
</feature>
<keyword evidence="2" id="KW-0472">Membrane</keyword>
<keyword evidence="4" id="KW-1185">Reference proteome</keyword>
<sequence>MSSPMSHEHRRSSIPVKYSYCSEGRGSFCSGTVKTPLQSALSTQKRVSRTSLGGQLFLCMIGSLLSFSICVWLTAFSQDVQWRRLLFAAGAALCALLFAMLAVQTMRKAKQPPPEPVIPNLAARRSTIVRTARKSMCESSLNRDDGGMSSTNPQQPENPVPKRNNAAVDRSTSLTAQA</sequence>
<dbReference type="OrthoDB" id="5872270at2759"/>
<keyword evidence="2" id="KW-0812">Transmembrane</keyword>
<evidence type="ECO:0000256" key="2">
    <source>
        <dbReference type="SAM" id="Phobius"/>
    </source>
</evidence>
<evidence type="ECO:0000313" key="5">
    <source>
        <dbReference type="WBParaSite" id="GPUH_0001915901-mRNA-1"/>
    </source>
</evidence>
<name>A0A183EDU3_9BILA</name>
<evidence type="ECO:0000313" key="3">
    <source>
        <dbReference type="EMBL" id="VDN33210.1"/>
    </source>
</evidence>
<organism evidence="5">
    <name type="scientific">Gongylonema pulchrum</name>
    <dbReference type="NCBI Taxonomy" id="637853"/>
    <lineage>
        <taxon>Eukaryota</taxon>
        <taxon>Metazoa</taxon>
        <taxon>Ecdysozoa</taxon>
        <taxon>Nematoda</taxon>
        <taxon>Chromadorea</taxon>
        <taxon>Rhabditida</taxon>
        <taxon>Spirurina</taxon>
        <taxon>Spiruromorpha</taxon>
        <taxon>Spiruroidea</taxon>
        <taxon>Gongylonematidae</taxon>
        <taxon>Gongylonema</taxon>
    </lineage>
</organism>
<evidence type="ECO:0000313" key="4">
    <source>
        <dbReference type="Proteomes" id="UP000271098"/>
    </source>
</evidence>
<feature type="region of interest" description="Disordered" evidence="1">
    <location>
        <begin position="138"/>
        <end position="178"/>
    </location>
</feature>
<dbReference type="EMBL" id="UYRT01087979">
    <property type="protein sequence ID" value="VDN33210.1"/>
    <property type="molecule type" value="Genomic_DNA"/>
</dbReference>
<proteinExistence type="predicted"/>
<accession>A0A183EDU3</accession>
<keyword evidence="2" id="KW-1133">Transmembrane helix</keyword>
<dbReference type="WBParaSite" id="GPUH_0001915901-mRNA-1">
    <property type="protein sequence ID" value="GPUH_0001915901-mRNA-1"/>
    <property type="gene ID" value="GPUH_0001915901"/>
</dbReference>
<dbReference type="AlphaFoldDB" id="A0A183EDU3"/>